<name>A0A816DYM9_ADIRI</name>
<reference evidence="1" key="1">
    <citation type="submission" date="2021-02" db="EMBL/GenBank/DDBJ databases">
        <authorList>
            <person name="Nowell W R."/>
        </authorList>
    </citation>
    <scope>NUCLEOTIDE SEQUENCE</scope>
</reference>
<sequence length="243" mass="29188">MIFLDKHQQQDKCEYLSKLFNEFIDSLTHDFHPTKRSIHDQQIDILSKKIKSDLEKWKNDWTNSFLDVELRQRLFEELDNRRISRKQKKVLYNGGIVITQLSSRYSIVYEALNAMGLEFGLTDSQFLMLLREKQRSNQAFYLDYKIKKYARMHKTTRIYDLNDFLKKQSMYELDQQNLLLLQLIFWKVCRIINKQNNPGQQIRWEPIGSAHPTRSDRIPGDGIALDSDWKNPAICCKFYERYF</sequence>
<gene>
    <name evidence="1" type="ORF">XAT740_LOCUS53280</name>
</gene>
<comment type="caution">
    <text evidence="1">The sequence shown here is derived from an EMBL/GenBank/DDBJ whole genome shotgun (WGS) entry which is preliminary data.</text>
</comment>
<protein>
    <submittedName>
        <fullName evidence="1">Uncharacterized protein</fullName>
    </submittedName>
</protein>
<evidence type="ECO:0000313" key="2">
    <source>
        <dbReference type="Proteomes" id="UP000663828"/>
    </source>
</evidence>
<evidence type="ECO:0000313" key="1">
    <source>
        <dbReference type="EMBL" id="CAF1640802.1"/>
    </source>
</evidence>
<dbReference type="Proteomes" id="UP000663828">
    <property type="component" value="Unassembled WGS sequence"/>
</dbReference>
<organism evidence="1 2">
    <name type="scientific">Adineta ricciae</name>
    <name type="common">Rotifer</name>
    <dbReference type="NCBI Taxonomy" id="249248"/>
    <lineage>
        <taxon>Eukaryota</taxon>
        <taxon>Metazoa</taxon>
        <taxon>Spiralia</taxon>
        <taxon>Gnathifera</taxon>
        <taxon>Rotifera</taxon>
        <taxon>Eurotatoria</taxon>
        <taxon>Bdelloidea</taxon>
        <taxon>Adinetida</taxon>
        <taxon>Adinetidae</taxon>
        <taxon>Adineta</taxon>
    </lineage>
</organism>
<proteinExistence type="predicted"/>
<keyword evidence="2" id="KW-1185">Reference proteome</keyword>
<accession>A0A816DYM9</accession>
<dbReference type="EMBL" id="CAJNOR010009070">
    <property type="protein sequence ID" value="CAF1640802.1"/>
    <property type="molecule type" value="Genomic_DNA"/>
</dbReference>
<dbReference type="AlphaFoldDB" id="A0A816DYM9"/>